<name>A0A8J7GAX6_9ACTN</name>
<dbReference type="EMBL" id="JADOUF010000001">
    <property type="protein sequence ID" value="MBG6135505.1"/>
    <property type="molecule type" value="Genomic_DNA"/>
</dbReference>
<dbReference type="Proteomes" id="UP000622552">
    <property type="component" value="Unassembled WGS sequence"/>
</dbReference>
<accession>A0A8J7GAX6</accession>
<gene>
    <name evidence="2" type="ORF">IW245_001699</name>
</gene>
<sequence length="49" mass="5250">MSDVAARYTTPPDFEDMGRPDVNFAPEREAPAGASAADLLAAYLGREVH</sequence>
<reference evidence="2" key="1">
    <citation type="submission" date="2020-11" db="EMBL/GenBank/DDBJ databases">
        <title>Sequencing the genomes of 1000 actinobacteria strains.</title>
        <authorList>
            <person name="Klenk H.-P."/>
        </authorList>
    </citation>
    <scope>NUCLEOTIDE SEQUENCE</scope>
    <source>
        <strain evidence="2">DSM 45356</strain>
    </source>
</reference>
<dbReference type="RefSeq" id="WP_197002604.1">
    <property type="nucleotide sequence ID" value="NZ_BONS01000002.1"/>
</dbReference>
<protein>
    <submittedName>
        <fullName evidence="2">Uncharacterized protein</fullName>
    </submittedName>
</protein>
<organism evidence="2 3">
    <name type="scientific">Longispora fulva</name>
    <dbReference type="NCBI Taxonomy" id="619741"/>
    <lineage>
        <taxon>Bacteria</taxon>
        <taxon>Bacillati</taxon>
        <taxon>Actinomycetota</taxon>
        <taxon>Actinomycetes</taxon>
        <taxon>Micromonosporales</taxon>
        <taxon>Micromonosporaceae</taxon>
        <taxon>Longispora</taxon>
    </lineage>
</organism>
<evidence type="ECO:0000313" key="2">
    <source>
        <dbReference type="EMBL" id="MBG6135505.1"/>
    </source>
</evidence>
<proteinExistence type="predicted"/>
<keyword evidence="3" id="KW-1185">Reference proteome</keyword>
<dbReference type="AlphaFoldDB" id="A0A8J7GAX6"/>
<comment type="caution">
    <text evidence="2">The sequence shown here is derived from an EMBL/GenBank/DDBJ whole genome shotgun (WGS) entry which is preliminary data.</text>
</comment>
<evidence type="ECO:0000256" key="1">
    <source>
        <dbReference type="SAM" id="MobiDB-lite"/>
    </source>
</evidence>
<evidence type="ECO:0000313" key="3">
    <source>
        <dbReference type="Proteomes" id="UP000622552"/>
    </source>
</evidence>
<feature type="region of interest" description="Disordered" evidence="1">
    <location>
        <begin position="1"/>
        <end position="31"/>
    </location>
</feature>